<dbReference type="Pfam" id="PF12961">
    <property type="entry name" value="DUF3850"/>
    <property type="match status" value="1"/>
</dbReference>
<reference evidence="2 3" key="1">
    <citation type="submission" date="2017-05" db="EMBL/GenBank/DDBJ databases">
        <authorList>
            <person name="Butela K.A."/>
            <person name="Hudson L."/>
            <person name="Clayton A.L."/>
            <person name="Cole J.H."/>
            <person name="Evancho G.L."/>
            <person name="Galassi L.C."/>
            <person name="Harvey A.K."/>
            <person name="Haubrick H.C."/>
            <person name="Henry M."/>
            <person name="Heslop K.L."/>
            <person name="Hughes P.M."/>
            <person name="Iezzi J."/>
            <person name="Jones J.C."/>
            <person name="Kolawole F.O."/>
            <person name="Loucks E.J."/>
            <person name="McCready J.R."/>
            <person name="McGowan S.M."/>
            <person name="Minear S.E."/>
            <person name="Poole Y.A."/>
            <person name="Reese R.J."/>
            <person name="Romagnoli K.M."/>
            <person name="Schell I.N."/>
            <person name="Sudadi S."/>
            <person name="Sutherin B.R."/>
            <person name="Edgington N.P."/>
            <person name="Garlena R.A."/>
            <person name="Russell D.A."/>
            <person name="Pope W.H."/>
            <person name="Jacobs-Sera D."/>
            <person name="Hendrix R.W."/>
            <person name="Hatfull G.F."/>
        </authorList>
    </citation>
    <scope>NUCLEOTIDE SEQUENCE [LARGE SCALE GENOMIC DNA]</scope>
</reference>
<feature type="domain" description="DUF3850" evidence="1">
    <location>
        <begin position="3"/>
        <end position="73"/>
    </location>
</feature>
<proteinExistence type="predicted"/>
<gene>
    <name evidence="2" type="ORF">SEA_AVOCADO_37</name>
</gene>
<dbReference type="InterPro" id="IPR039440">
    <property type="entry name" value="DUF3850"/>
</dbReference>
<dbReference type="Proteomes" id="UP000224104">
    <property type="component" value="Genome"/>
</dbReference>
<evidence type="ECO:0000259" key="1">
    <source>
        <dbReference type="Pfam" id="PF12961"/>
    </source>
</evidence>
<evidence type="ECO:0000313" key="3">
    <source>
        <dbReference type="Proteomes" id="UP000224104"/>
    </source>
</evidence>
<evidence type="ECO:0000313" key="2">
    <source>
        <dbReference type="EMBL" id="ASR77239.1"/>
    </source>
</evidence>
<dbReference type="Gene3D" id="2.30.130.30">
    <property type="entry name" value="Hypothetical protein"/>
    <property type="match status" value="1"/>
</dbReference>
<organism evidence="2 3">
    <name type="scientific">Mycobacterium phage Avocado</name>
    <dbReference type="NCBI Taxonomy" id="2024302"/>
    <lineage>
        <taxon>Viruses</taxon>
        <taxon>Duplodnaviria</taxon>
        <taxon>Heunggongvirae</taxon>
        <taxon>Uroviricota</taxon>
        <taxon>Caudoviricetes</taxon>
        <taxon>Gclasvirinae</taxon>
        <taxon>Avocadovirus</taxon>
        <taxon>Avocadovirus avocado</taxon>
    </lineage>
</organism>
<keyword evidence="3" id="KW-1185">Reference proteome</keyword>
<sequence>MTVHEIRVDSTEYERVRLNEKMAVVVFRGDRDYQAGDTLRVLQKYDGRYRTERRIAHVGRDVDGLDERYVVLSLADQRVENLQTRLDSMTAAKLKLDRSNAALRGANRRLRNR</sequence>
<dbReference type="EMBL" id="MF141540">
    <property type="protein sequence ID" value="ASR77239.1"/>
    <property type="molecule type" value="Genomic_DNA"/>
</dbReference>
<protein>
    <recommendedName>
        <fullName evidence="1">DUF3850 domain-containing protein</fullName>
    </recommendedName>
</protein>
<name>A0A222YYA0_9CAUD</name>
<accession>A0A222YYA0</accession>